<dbReference type="AlphaFoldDB" id="A0AAW0N947"/>
<dbReference type="EMBL" id="JBBPFD010000018">
    <property type="protein sequence ID" value="KAK7888667.1"/>
    <property type="molecule type" value="Genomic_DNA"/>
</dbReference>
<evidence type="ECO:0000313" key="1">
    <source>
        <dbReference type="EMBL" id="KAK7888667.1"/>
    </source>
</evidence>
<reference evidence="2" key="1">
    <citation type="submission" date="2024-04" db="EMBL/GenBank/DDBJ databases">
        <title>Salinicola lusitanus LLJ914,a marine bacterium isolated from the Okinawa Trough.</title>
        <authorList>
            <person name="Li J."/>
        </authorList>
    </citation>
    <scope>NUCLEOTIDE SEQUENCE [LARGE SCALE GENOMIC DNA]</scope>
</reference>
<gene>
    <name evidence="1" type="ORF">WMY93_024227</name>
</gene>
<name>A0AAW0N947_9GOBI</name>
<organism evidence="1 2">
    <name type="scientific">Mugilogobius chulae</name>
    <name type="common">yellowstripe goby</name>
    <dbReference type="NCBI Taxonomy" id="88201"/>
    <lineage>
        <taxon>Eukaryota</taxon>
        <taxon>Metazoa</taxon>
        <taxon>Chordata</taxon>
        <taxon>Craniata</taxon>
        <taxon>Vertebrata</taxon>
        <taxon>Euteleostomi</taxon>
        <taxon>Actinopterygii</taxon>
        <taxon>Neopterygii</taxon>
        <taxon>Teleostei</taxon>
        <taxon>Neoteleostei</taxon>
        <taxon>Acanthomorphata</taxon>
        <taxon>Gobiaria</taxon>
        <taxon>Gobiiformes</taxon>
        <taxon>Gobioidei</taxon>
        <taxon>Gobiidae</taxon>
        <taxon>Gobionellinae</taxon>
        <taxon>Mugilogobius</taxon>
    </lineage>
</organism>
<keyword evidence="2" id="KW-1185">Reference proteome</keyword>
<protein>
    <submittedName>
        <fullName evidence="1">Uncharacterized protein</fullName>
    </submittedName>
</protein>
<comment type="caution">
    <text evidence="1">The sequence shown here is derived from an EMBL/GenBank/DDBJ whole genome shotgun (WGS) entry which is preliminary data.</text>
</comment>
<dbReference type="Proteomes" id="UP001460270">
    <property type="component" value="Unassembled WGS sequence"/>
</dbReference>
<evidence type="ECO:0000313" key="2">
    <source>
        <dbReference type="Proteomes" id="UP001460270"/>
    </source>
</evidence>
<sequence length="209" mass="23313">MENYSREDFLPEDDQRFQRIGAACLSQGQTIQLLQFIQDDNNKVIVKSLGCTLLSPLLCQMLTKDKDRDLCQTAFTHLTQVCVVIMTCCPKKLFHSLLELINDIDPGAIADTVVVLTPHLQTGSYHSSQARGRPGCVPGRVSVLSARSDVPPARPFTSEQEQEDTYGLGSCCTALAAFTRPFVQKVQHNSSKWVTTKEDEELRLEILKL</sequence>
<accession>A0AAW0N947</accession>
<proteinExistence type="predicted"/>